<dbReference type="Proteomes" id="UP000503096">
    <property type="component" value="Chromosome"/>
</dbReference>
<dbReference type="AlphaFoldDB" id="A0A6M4H4P7"/>
<name>A0A6M4H4P7_9PROT</name>
<dbReference type="RefSeq" id="WP_171161345.1">
    <property type="nucleotide sequence ID" value="NZ_CP053073.1"/>
</dbReference>
<accession>A0A6M4H4P7</accession>
<reference evidence="2 3" key="1">
    <citation type="submission" date="2020-04" db="EMBL/GenBank/DDBJ databases">
        <title>Usitatibacter rugosus gen. nov., sp. nov. and Usitatibacter palustris sp. nov., novel members of Usitatibacteraceae fam. nov. within the order Nitrosomonadales isolated from soil.</title>
        <authorList>
            <person name="Huber K.J."/>
            <person name="Neumann-Schaal M."/>
            <person name="Geppert A."/>
            <person name="Luckner M."/>
            <person name="Wanner G."/>
            <person name="Overmann J."/>
        </authorList>
    </citation>
    <scope>NUCLEOTIDE SEQUENCE [LARGE SCALE GENOMIC DNA]</scope>
    <source>
        <strain evidence="2 3">Swamp67</strain>
    </source>
</reference>
<dbReference type="InParanoid" id="A0A6M4H4P7"/>
<proteinExistence type="predicted"/>
<evidence type="ECO:0000313" key="2">
    <source>
        <dbReference type="EMBL" id="QJR14611.1"/>
    </source>
</evidence>
<evidence type="ECO:0000313" key="3">
    <source>
        <dbReference type="Proteomes" id="UP000503096"/>
    </source>
</evidence>
<organism evidence="2 3">
    <name type="scientific">Usitatibacter palustris</name>
    <dbReference type="NCBI Taxonomy" id="2732487"/>
    <lineage>
        <taxon>Bacteria</taxon>
        <taxon>Pseudomonadati</taxon>
        <taxon>Pseudomonadota</taxon>
        <taxon>Betaproteobacteria</taxon>
        <taxon>Nitrosomonadales</taxon>
        <taxon>Usitatibacteraceae</taxon>
        <taxon>Usitatibacter</taxon>
    </lineage>
</organism>
<gene>
    <name evidence="2" type="ORF">DSM104440_01418</name>
</gene>
<protein>
    <recommendedName>
        <fullName evidence="4">Argininosuccinate lyase</fullName>
    </recommendedName>
</protein>
<evidence type="ECO:0000256" key="1">
    <source>
        <dbReference type="SAM" id="SignalP"/>
    </source>
</evidence>
<keyword evidence="3" id="KW-1185">Reference proteome</keyword>
<feature type="chain" id="PRO_5026875140" description="Argininosuccinate lyase" evidence="1">
    <location>
        <begin position="24"/>
        <end position="122"/>
    </location>
</feature>
<keyword evidence="1" id="KW-0732">Signal</keyword>
<feature type="signal peptide" evidence="1">
    <location>
        <begin position="1"/>
        <end position="23"/>
    </location>
</feature>
<dbReference type="KEGG" id="upl:DSM104440_01418"/>
<dbReference type="EMBL" id="CP053073">
    <property type="protein sequence ID" value="QJR14611.1"/>
    <property type="molecule type" value="Genomic_DNA"/>
</dbReference>
<sequence length="122" mass="13072">MKLRTFGLMLTAAASLGAGPSFAGDSEVMLANNSGHAIREVYLSPAGQNQWGGDRFQDNAAMENGTQIVLKFGARLACVQDMKVVFADNNAEAVMTSLDMCAISKVNLKFDPKTRTTIALKQ</sequence>
<evidence type="ECO:0008006" key="4">
    <source>
        <dbReference type="Google" id="ProtNLM"/>
    </source>
</evidence>